<evidence type="ECO:0000313" key="1">
    <source>
        <dbReference type="EMBL" id="MCJ0743555.1"/>
    </source>
</evidence>
<name>A0ABS9ZZ48_9SPHI</name>
<evidence type="ECO:0008006" key="3">
    <source>
        <dbReference type="Google" id="ProtNLM"/>
    </source>
</evidence>
<gene>
    <name evidence="1" type="ORF">MMF97_12600</name>
</gene>
<organism evidence="1 2">
    <name type="scientific">Pedobacter montanisoli</name>
    <dbReference type="NCBI Taxonomy" id="2923277"/>
    <lineage>
        <taxon>Bacteria</taxon>
        <taxon>Pseudomonadati</taxon>
        <taxon>Bacteroidota</taxon>
        <taxon>Sphingobacteriia</taxon>
        <taxon>Sphingobacteriales</taxon>
        <taxon>Sphingobacteriaceae</taxon>
        <taxon>Pedobacter</taxon>
    </lineage>
</organism>
<keyword evidence="2" id="KW-1185">Reference proteome</keyword>
<accession>A0ABS9ZZ48</accession>
<dbReference type="Gene3D" id="1.10.150.20">
    <property type="entry name" value="5' to 3' exonuclease, C-terminal subdomain"/>
    <property type="match status" value="1"/>
</dbReference>
<comment type="caution">
    <text evidence="1">The sequence shown here is derived from an EMBL/GenBank/DDBJ whole genome shotgun (WGS) entry which is preliminary data.</text>
</comment>
<dbReference type="SUPFAM" id="SSF47789">
    <property type="entry name" value="C-terminal domain of RNA polymerase alpha subunit"/>
    <property type="match status" value="1"/>
</dbReference>
<evidence type="ECO:0000313" key="2">
    <source>
        <dbReference type="Proteomes" id="UP001165460"/>
    </source>
</evidence>
<dbReference type="RefSeq" id="WP_243362774.1">
    <property type="nucleotide sequence ID" value="NZ_JALGBH010000002.1"/>
</dbReference>
<dbReference type="EMBL" id="JALGBH010000002">
    <property type="protein sequence ID" value="MCJ0743555.1"/>
    <property type="molecule type" value="Genomic_DNA"/>
</dbReference>
<sequence length="95" mass="10397">MAGSNLKICDKGHRYDKSSNCNVCPVCDREQKITEGFLAVLSTPAQRALRNHGILSLEMLSQYTEKEILSFHGVGISSIPKLKEALNSAGLSFKT</sequence>
<dbReference type="Proteomes" id="UP001165460">
    <property type="component" value="Unassembled WGS sequence"/>
</dbReference>
<protein>
    <recommendedName>
        <fullName evidence="3">RNA polymerase alpha subunit C-terminal domain-containing protein</fullName>
    </recommendedName>
</protein>
<proteinExistence type="predicted"/>
<dbReference type="NCBIfam" id="NF005841">
    <property type="entry name" value="PRK07758.1"/>
    <property type="match status" value="1"/>
</dbReference>
<reference evidence="1" key="1">
    <citation type="submission" date="2022-03" db="EMBL/GenBank/DDBJ databases">
        <authorList>
            <person name="Woo C.Y."/>
        </authorList>
    </citation>
    <scope>NUCLEOTIDE SEQUENCE</scope>
    <source>
        <strain evidence="1">CYS-01</strain>
    </source>
</reference>